<name>A0A9Q1LPP7_9SOLA</name>
<sequence>MMTSTINICCNTGFIGRESACLGETQKEPFALCSILRRAKKDQEEYYQKAAKKFNLNKESRIQSTVSKNFLLVQVVLKSSVDSVEKGSFLVGRN</sequence>
<reference evidence="2" key="1">
    <citation type="journal article" date="2023" name="Proc. Natl. Acad. Sci. U.S.A.">
        <title>Genomic and structural basis for evolution of tropane alkaloid biosynthesis.</title>
        <authorList>
            <person name="Wanga Y.-J."/>
            <person name="Taina T."/>
            <person name="Yua J.-Y."/>
            <person name="Lia J."/>
            <person name="Xua B."/>
            <person name="Chenc J."/>
            <person name="D'Auriad J.C."/>
            <person name="Huanga J.-P."/>
            <person name="Huanga S.-X."/>
        </authorList>
    </citation>
    <scope>NUCLEOTIDE SEQUENCE [LARGE SCALE GENOMIC DNA]</scope>
    <source>
        <strain evidence="2">cv. KIB-2019</strain>
    </source>
</reference>
<evidence type="ECO:0000313" key="1">
    <source>
        <dbReference type="EMBL" id="KAJ8539833.1"/>
    </source>
</evidence>
<protein>
    <submittedName>
        <fullName evidence="1">Uncharacterized protein</fullName>
    </submittedName>
</protein>
<gene>
    <name evidence="1" type="ORF">K7X08_014085</name>
</gene>
<comment type="caution">
    <text evidence="1">The sequence shown here is derived from an EMBL/GenBank/DDBJ whole genome shotgun (WGS) entry which is preliminary data.</text>
</comment>
<keyword evidence="2" id="KW-1185">Reference proteome</keyword>
<dbReference type="AlphaFoldDB" id="A0A9Q1LPP7"/>
<proteinExistence type="predicted"/>
<dbReference type="Proteomes" id="UP001152561">
    <property type="component" value="Unassembled WGS sequence"/>
</dbReference>
<dbReference type="EMBL" id="JAJAGQ010000016">
    <property type="protein sequence ID" value="KAJ8539833.1"/>
    <property type="molecule type" value="Genomic_DNA"/>
</dbReference>
<evidence type="ECO:0000313" key="2">
    <source>
        <dbReference type="Proteomes" id="UP001152561"/>
    </source>
</evidence>
<accession>A0A9Q1LPP7</accession>
<organism evidence="1 2">
    <name type="scientific">Anisodus acutangulus</name>
    <dbReference type="NCBI Taxonomy" id="402998"/>
    <lineage>
        <taxon>Eukaryota</taxon>
        <taxon>Viridiplantae</taxon>
        <taxon>Streptophyta</taxon>
        <taxon>Embryophyta</taxon>
        <taxon>Tracheophyta</taxon>
        <taxon>Spermatophyta</taxon>
        <taxon>Magnoliopsida</taxon>
        <taxon>eudicotyledons</taxon>
        <taxon>Gunneridae</taxon>
        <taxon>Pentapetalae</taxon>
        <taxon>asterids</taxon>
        <taxon>lamiids</taxon>
        <taxon>Solanales</taxon>
        <taxon>Solanaceae</taxon>
        <taxon>Solanoideae</taxon>
        <taxon>Hyoscyameae</taxon>
        <taxon>Anisodus</taxon>
    </lineage>
</organism>